<accession>A0A7X1ZE46</accession>
<proteinExistence type="predicted"/>
<gene>
    <name evidence="2" type="ORF">GHC57_09870</name>
</gene>
<keyword evidence="3" id="KW-1185">Reference proteome</keyword>
<dbReference type="RefSeq" id="WP_153343678.1">
    <property type="nucleotide sequence ID" value="NZ_WIVE01000027.1"/>
</dbReference>
<feature type="region of interest" description="Disordered" evidence="1">
    <location>
        <begin position="48"/>
        <end position="71"/>
    </location>
</feature>
<sequence length="171" mass="18397">MSGIAIRIDDADLRRAGHALDALVRDADRAHDLMDEIGAALVTSVQQRFQAGRSPDGDRWTPSRRAARTGGQTLVDRGHLRDSITHAADSRSARVGTNLIYARIHQLGGQIRARAGGALAIPLPDGGVALRKSVTLPARPYLGISADDREEIGDIIRERLRDALRRGEAGA</sequence>
<dbReference type="OrthoDB" id="2081253at2"/>
<evidence type="ECO:0000256" key="1">
    <source>
        <dbReference type="SAM" id="MobiDB-lite"/>
    </source>
</evidence>
<dbReference type="AlphaFoldDB" id="A0A7X1ZE46"/>
<protein>
    <submittedName>
        <fullName evidence="2">Phage virion morphogenesis protein</fullName>
    </submittedName>
</protein>
<evidence type="ECO:0000313" key="2">
    <source>
        <dbReference type="EMBL" id="MQX36821.1"/>
    </source>
</evidence>
<dbReference type="NCBIfam" id="TIGR01635">
    <property type="entry name" value="tail_comp_S"/>
    <property type="match status" value="1"/>
</dbReference>
<dbReference type="Pfam" id="PF05069">
    <property type="entry name" value="Phage_tail_S"/>
    <property type="match status" value="1"/>
</dbReference>
<comment type="caution">
    <text evidence="2">The sequence shown here is derived from an EMBL/GenBank/DDBJ whole genome shotgun (WGS) entry which is preliminary data.</text>
</comment>
<dbReference type="InterPro" id="IPR006522">
    <property type="entry name" value="Phage_virion_morphogenesis"/>
</dbReference>
<evidence type="ECO:0000313" key="3">
    <source>
        <dbReference type="Proteomes" id="UP000434582"/>
    </source>
</evidence>
<name>A0A7X1ZE46_9PROT</name>
<dbReference type="Proteomes" id="UP000434582">
    <property type="component" value="Unassembled WGS sequence"/>
</dbReference>
<reference evidence="2 3" key="1">
    <citation type="submission" date="2019-10" db="EMBL/GenBank/DDBJ databases">
        <title>Draft whole-genome sequence of the purple nonsulfur photosynthetic bacterium Roseospira navarrensis DSM 15114.</title>
        <authorList>
            <person name="Kyndt J.A."/>
            <person name="Meyer T.E."/>
        </authorList>
    </citation>
    <scope>NUCLEOTIDE SEQUENCE [LARGE SCALE GENOMIC DNA]</scope>
    <source>
        <strain evidence="2 3">DSM 15114</strain>
    </source>
</reference>
<organism evidence="2 3">
    <name type="scientific">Roseospira navarrensis</name>
    <dbReference type="NCBI Taxonomy" id="140058"/>
    <lineage>
        <taxon>Bacteria</taxon>
        <taxon>Pseudomonadati</taxon>
        <taxon>Pseudomonadota</taxon>
        <taxon>Alphaproteobacteria</taxon>
        <taxon>Rhodospirillales</taxon>
        <taxon>Rhodospirillaceae</taxon>
        <taxon>Roseospira</taxon>
    </lineage>
</organism>
<dbReference type="EMBL" id="WIVE01000027">
    <property type="protein sequence ID" value="MQX36821.1"/>
    <property type="molecule type" value="Genomic_DNA"/>
</dbReference>